<name>A0A0D7EIH2_RHOPL</name>
<gene>
    <name evidence="1" type="ORF">OO17_17730</name>
</gene>
<evidence type="ECO:0000313" key="1">
    <source>
        <dbReference type="EMBL" id="KIZ40451.1"/>
    </source>
</evidence>
<dbReference type="OrthoDB" id="7907231at2"/>
<organism evidence="1 2">
    <name type="scientific">Rhodopseudomonas palustris</name>
    <dbReference type="NCBI Taxonomy" id="1076"/>
    <lineage>
        <taxon>Bacteria</taxon>
        <taxon>Pseudomonadati</taxon>
        <taxon>Pseudomonadota</taxon>
        <taxon>Alphaproteobacteria</taxon>
        <taxon>Hyphomicrobiales</taxon>
        <taxon>Nitrobacteraceae</taxon>
        <taxon>Rhodopseudomonas</taxon>
    </lineage>
</organism>
<evidence type="ECO:0008006" key="3">
    <source>
        <dbReference type="Google" id="ProtNLM"/>
    </source>
</evidence>
<dbReference type="PATRIC" id="fig|1076.23.peg.3829"/>
<dbReference type="Proteomes" id="UP000032515">
    <property type="component" value="Unassembled WGS sequence"/>
</dbReference>
<comment type="caution">
    <text evidence="1">The sequence shown here is derived from an EMBL/GenBank/DDBJ whole genome shotgun (WGS) entry which is preliminary data.</text>
</comment>
<accession>A0A0D7EIH2</accession>
<reference evidence="1 2" key="1">
    <citation type="submission" date="2014-11" db="EMBL/GenBank/DDBJ databases">
        <title>Genomics and ecophysiology of heterotrophic nitrogen fixing bacteria isolated from estuarine surface water.</title>
        <authorList>
            <person name="Bentzon-Tilia M."/>
            <person name="Severin I."/>
            <person name="Hansen L.H."/>
            <person name="Riemann L."/>
        </authorList>
    </citation>
    <scope>NUCLEOTIDE SEQUENCE [LARGE SCALE GENOMIC DNA]</scope>
    <source>
        <strain evidence="1 2">BAL398</strain>
    </source>
</reference>
<dbReference type="AlphaFoldDB" id="A0A0D7EIH2"/>
<evidence type="ECO:0000313" key="2">
    <source>
        <dbReference type="Proteomes" id="UP000032515"/>
    </source>
</evidence>
<dbReference type="EMBL" id="JXXE01000356">
    <property type="protein sequence ID" value="KIZ40451.1"/>
    <property type="molecule type" value="Genomic_DNA"/>
</dbReference>
<proteinExistence type="predicted"/>
<sequence>MDELVERLALKAGLEKAVAGKTIGIILGFLRSEGPPDQVQALIDTIPGAEAAIDSAGATRGGIGRLMGGGVMALGAKLMGLGLGVADIQNVARELFKFGRDKIGADQMSAIISGTPGLRQFT</sequence>
<dbReference type="RefSeq" id="WP_044413937.1">
    <property type="nucleotide sequence ID" value="NZ_JXXE01000356.1"/>
</dbReference>
<protein>
    <recommendedName>
        <fullName evidence="3">DUF2267 domain-containing protein</fullName>
    </recommendedName>
</protein>